<keyword evidence="3" id="KW-0238">DNA-binding</keyword>
<proteinExistence type="inferred from homology"/>
<reference evidence="6" key="2">
    <citation type="submission" date="2021-04" db="EMBL/GenBank/DDBJ databases">
        <authorList>
            <person name="Gilroy R."/>
        </authorList>
    </citation>
    <scope>NUCLEOTIDE SEQUENCE</scope>
    <source>
        <strain evidence="6">CHK130-7132</strain>
    </source>
</reference>
<dbReference type="SUPFAM" id="SSF100950">
    <property type="entry name" value="NagB/RpiA/CoA transferase-like"/>
    <property type="match status" value="1"/>
</dbReference>
<dbReference type="Gene3D" id="3.40.50.1360">
    <property type="match status" value="1"/>
</dbReference>
<dbReference type="Proteomes" id="UP000823854">
    <property type="component" value="Unassembled WGS sequence"/>
</dbReference>
<reference evidence="6" key="1">
    <citation type="journal article" date="2021" name="PeerJ">
        <title>Extensive microbial diversity within the chicken gut microbiome revealed by metagenomics and culture.</title>
        <authorList>
            <person name="Gilroy R."/>
            <person name="Ravi A."/>
            <person name="Getino M."/>
            <person name="Pursley I."/>
            <person name="Horton D.L."/>
            <person name="Alikhan N.F."/>
            <person name="Baker D."/>
            <person name="Gharbi K."/>
            <person name="Hall N."/>
            <person name="Watson M."/>
            <person name="Adriaenssens E.M."/>
            <person name="Foster-Nyarko E."/>
            <person name="Jarju S."/>
            <person name="Secka A."/>
            <person name="Antonio M."/>
            <person name="Oren A."/>
            <person name="Chaudhuri R.R."/>
            <person name="La Ragione R."/>
            <person name="Hildebrand F."/>
            <person name="Pallen M.J."/>
        </authorList>
    </citation>
    <scope>NUCLEOTIDE SEQUENCE</scope>
    <source>
        <strain evidence="6">CHK130-7132</strain>
    </source>
</reference>
<keyword evidence="4" id="KW-0804">Transcription</keyword>
<dbReference type="PANTHER" id="PTHR34294:SF1">
    <property type="entry name" value="TRANSCRIPTIONAL REGULATOR LSRR"/>
    <property type="match status" value="1"/>
</dbReference>
<evidence type="ECO:0000256" key="3">
    <source>
        <dbReference type="ARBA" id="ARBA00023125"/>
    </source>
</evidence>
<evidence type="ECO:0000313" key="6">
    <source>
        <dbReference type="EMBL" id="HJC69081.1"/>
    </source>
</evidence>
<evidence type="ECO:0000256" key="2">
    <source>
        <dbReference type="ARBA" id="ARBA00023015"/>
    </source>
</evidence>
<sequence>MAERGRALRSGAQLPLDQQILHVHVAMQNLAHGRPLNEIAEEIGRSRFATARMVRRARELGLIEVRPTMPVPIDADLSARIARQFGLRSALVVATRSTDDAEVREALASVTARYLSETVEEDDVLGVAPGRTLARASREIDQLPSADVVQLTGIGWPRLEEGAEVVSAIGRAAGGATFPLYVPILIDPEAAPILHHPAITGTMRRFRHVRKAFLTVGGWPRSSLLAQILGENGERAGFEERGVVAEIGTTLLDIQGRTVSGLEGRFIGISEEELRAVPLRVAIGGGEWKQQAVLATLRSGLVNVLITDVRTAELALAAER</sequence>
<dbReference type="InterPro" id="IPR007324">
    <property type="entry name" value="Sugar-bd_dom_put"/>
</dbReference>
<accession>A0A9D2Q090</accession>
<dbReference type="EMBL" id="DWWC01000100">
    <property type="protein sequence ID" value="HJC69081.1"/>
    <property type="molecule type" value="Genomic_DNA"/>
</dbReference>
<evidence type="ECO:0000256" key="1">
    <source>
        <dbReference type="ARBA" id="ARBA00010466"/>
    </source>
</evidence>
<evidence type="ECO:0000259" key="5">
    <source>
        <dbReference type="Pfam" id="PF04198"/>
    </source>
</evidence>
<evidence type="ECO:0000313" key="7">
    <source>
        <dbReference type="Proteomes" id="UP000823854"/>
    </source>
</evidence>
<evidence type="ECO:0000256" key="4">
    <source>
        <dbReference type="ARBA" id="ARBA00023163"/>
    </source>
</evidence>
<dbReference type="InterPro" id="IPR037171">
    <property type="entry name" value="NagB/RpiA_transferase-like"/>
</dbReference>
<organism evidence="6 7">
    <name type="scientific">Candidatus Brachybacterium intestinipullorum</name>
    <dbReference type="NCBI Taxonomy" id="2838512"/>
    <lineage>
        <taxon>Bacteria</taxon>
        <taxon>Bacillati</taxon>
        <taxon>Actinomycetota</taxon>
        <taxon>Actinomycetes</taxon>
        <taxon>Micrococcales</taxon>
        <taxon>Dermabacteraceae</taxon>
        <taxon>Brachybacterium</taxon>
    </lineage>
</organism>
<dbReference type="GO" id="GO:0030246">
    <property type="term" value="F:carbohydrate binding"/>
    <property type="evidence" value="ECO:0007669"/>
    <property type="project" value="InterPro"/>
</dbReference>
<keyword evidence="2" id="KW-0805">Transcription regulation</keyword>
<dbReference type="AlphaFoldDB" id="A0A9D2Q090"/>
<comment type="caution">
    <text evidence="6">The sequence shown here is derived from an EMBL/GenBank/DDBJ whole genome shotgun (WGS) entry which is preliminary data.</text>
</comment>
<dbReference type="InterPro" id="IPR051054">
    <property type="entry name" value="SorC_transcr_regulators"/>
</dbReference>
<feature type="domain" description="Sugar-binding" evidence="5">
    <location>
        <begin position="75"/>
        <end position="315"/>
    </location>
</feature>
<gene>
    <name evidence="6" type="ORF">H9932_05285</name>
</gene>
<name>A0A9D2Q090_9MICO</name>
<dbReference type="GO" id="GO:0003677">
    <property type="term" value="F:DNA binding"/>
    <property type="evidence" value="ECO:0007669"/>
    <property type="project" value="UniProtKB-KW"/>
</dbReference>
<comment type="similarity">
    <text evidence="1">Belongs to the SorC transcriptional regulatory family.</text>
</comment>
<protein>
    <recommendedName>
        <fullName evidence="5">Sugar-binding domain-containing protein</fullName>
    </recommendedName>
</protein>
<dbReference type="Pfam" id="PF04198">
    <property type="entry name" value="Sugar-bind"/>
    <property type="match status" value="1"/>
</dbReference>
<dbReference type="PANTHER" id="PTHR34294">
    <property type="entry name" value="TRANSCRIPTIONAL REGULATOR-RELATED"/>
    <property type="match status" value="1"/>
</dbReference>